<keyword evidence="1" id="KW-0812">Transmembrane</keyword>
<reference evidence="4 5" key="1">
    <citation type="submission" date="2015-09" db="EMBL/GenBank/DDBJ databases">
        <title>Genome sequencing project for genomic taxonomy and phylogenomics of Bacillus-like bacteria.</title>
        <authorList>
            <person name="Liu B."/>
            <person name="Wang J."/>
            <person name="Zhu Y."/>
            <person name="Liu G."/>
            <person name="Chen Q."/>
            <person name="Chen Z."/>
            <person name="Lan J."/>
            <person name="Che J."/>
            <person name="Ge C."/>
            <person name="Shi H."/>
            <person name="Pan Z."/>
            <person name="Liu X."/>
        </authorList>
    </citation>
    <scope>NUCLEOTIDE SEQUENCE [LARGE SCALE GENOMIC DNA]</scope>
    <source>
        <strain evidence="4 5">FJAT-18043</strain>
    </source>
</reference>
<dbReference type="Pfam" id="PF18705">
    <property type="entry name" value="DUF5643"/>
    <property type="match status" value="1"/>
</dbReference>
<feature type="domain" description="DUF5643" evidence="3">
    <location>
        <begin position="225"/>
        <end position="342"/>
    </location>
</feature>
<dbReference type="Pfam" id="PF13786">
    <property type="entry name" value="DUF4179"/>
    <property type="match status" value="1"/>
</dbReference>
<dbReference type="InterPro" id="IPR025436">
    <property type="entry name" value="DUF4179"/>
</dbReference>
<dbReference type="Gene3D" id="2.60.40.1630">
    <property type="entry name" value="bacillus anthracis domain"/>
    <property type="match status" value="1"/>
</dbReference>
<dbReference type="PATRIC" id="fig|1637975.4.peg.5646"/>
<evidence type="ECO:0000259" key="3">
    <source>
        <dbReference type="Pfam" id="PF18705"/>
    </source>
</evidence>
<feature type="transmembrane region" description="Helical" evidence="1">
    <location>
        <begin position="50"/>
        <end position="67"/>
    </location>
</feature>
<feature type="domain" description="DUF4179" evidence="2">
    <location>
        <begin position="46"/>
        <end position="135"/>
    </location>
</feature>
<evidence type="ECO:0000256" key="1">
    <source>
        <dbReference type="SAM" id="Phobius"/>
    </source>
</evidence>
<sequence length="459" mass="52974">MGGYLNHDKKIQSSELFEEVEFNREDQLQVYAKLKEKRDRRSVIGKKKKVLLPAVIVLMMVGAAIYMPTNSVLALVKLPFFESIFQFLGDGGLKGAATKDKQNIQQQQSENGISMEIQEAVYDGMRLSISYSIKSEEPIKNFSSYDINLHFPDVGRLIGGRTSSNQFTQVSEHEVIGYSMFTYAVSDMPDEFKADFLYKGTINNRQEQNFKFIFKIPIKKTPEIKKVAFTKKASYEGEELTLKQITLSPISTAIKLQHKEPYQNKLEDDWLTIRLLDQEDRVIKEVSNSSSGGWGGTQIKQDNRWYSLREATLLFEPLDKEVEELKIQLFKNKSNEDLVIQERLVELPEAKNQLLNLGERGTMKITDIKQEDNSAVIKYEYKSSFAFYQNFSPLVLKSAEGNWHHGVEMKREYLGNNTYIVEELFLDLPKDKLFVRYLQEKAPEVIEELEIKVSADEMR</sequence>
<dbReference type="STRING" id="1637975.AN957_01540"/>
<keyword evidence="1" id="KW-1133">Transmembrane helix</keyword>
<gene>
    <name evidence="4" type="ORF">AN957_01540</name>
</gene>
<evidence type="ECO:0000259" key="2">
    <source>
        <dbReference type="Pfam" id="PF13786"/>
    </source>
</evidence>
<dbReference type="Proteomes" id="UP000050996">
    <property type="component" value="Unassembled WGS sequence"/>
</dbReference>
<accession>A0A0Q3VRE7</accession>
<comment type="caution">
    <text evidence="4">The sequence shown here is derived from an EMBL/GenBank/DDBJ whole genome shotgun (WGS) entry which is preliminary data.</text>
</comment>
<proteinExistence type="predicted"/>
<dbReference type="InterPro" id="IPR040680">
    <property type="entry name" value="DUF5643"/>
</dbReference>
<organism evidence="4 5">
    <name type="scientific">Cytobacillus solani</name>
    <dbReference type="NCBI Taxonomy" id="1637975"/>
    <lineage>
        <taxon>Bacteria</taxon>
        <taxon>Bacillati</taxon>
        <taxon>Bacillota</taxon>
        <taxon>Bacilli</taxon>
        <taxon>Bacillales</taxon>
        <taxon>Bacillaceae</taxon>
        <taxon>Cytobacillus</taxon>
    </lineage>
</organism>
<name>A0A0Q3VRE7_9BACI</name>
<keyword evidence="1" id="KW-0472">Membrane</keyword>
<evidence type="ECO:0000313" key="5">
    <source>
        <dbReference type="Proteomes" id="UP000050996"/>
    </source>
</evidence>
<keyword evidence="5" id="KW-1185">Reference proteome</keyword>
<dbReference type="RefSeq" id="WP_053477960.1">
    <property type="nucleotide sequence ID" value="NZ_CP085712.1"/>
</dbReference>
<dbReference type="EMBL" id="LJIX01000003">
    <property type="protein sequence ID" value="KQL27627.1"/>
    <property type="molecule type" value="Genomic_DNA"/>
</dbReference>
<evidence type="ECO:0000313" key="4">
    <source>
        <dbReference type="EMBL" id="KQL27627.1"/>
    </source>
</evidence>
<dbReference type="AlphaFoldDB" id="A0A0Q3VRE7"/>
<evidence type="ECO:0008006" key="6">
    <source>
        <dbReference type="Google" id="ProtNLM"/>
    </source>
</evidence>
<protein>
    <recommendedName>
        <fullName evidence="6">DUF4179 domain-containing protein</fullName>
    </recommendedName>
</protein>